<name>A0AAV0TD52_9STRA</name>
<evidence type="ECO:0000313" key="2">
    <source>
        <dbReference type="EMBL" id="CAI5719855.1"/>
    </source>
</evidence>
<gene>
    <name evidence="2" type="ORF">PDE001_LOCUS2126</name>
</gene>
<dbReference type="EMBL" id="CANTFM010000360">
    <property type="protein sequence ID" value="CAI5719855.1"/>
    <property type="molecule type" value="Genomic_DNA"/>
</dbReference>
<evidence type="ECO:0000313" key="3">
    <source>
        <dbReference type="Proteomes" id="UP001162029"/>
    </source>
</evidence>
<reference evidence="2" key="1">
    <citation type="submission" date="2022-12" db="EMBL/GenBank/DDBJ databases">
        <authorList>
            <person name="Webb A."/>
        </authorList>
    </citation>
    <scope>NUCLEOTIDE SEQUENCE</scope>
    <source>
        <strain evidence="2">Pd1</strain>
    </source>
</reference>
<protein>
    <recommendedName>
        <fullName evidence="4">Tyr recombinase domain-containing protein</fullName>
    </recommendedName>
</protein>
<organism evidence="2 3">
    <name type="scientific">Peronospora destructor</name>
    <dbReference type="NCBI Taxonomy" id="86335"/>
    <lineage>
        <taxon>Eukaryota</taxon>
        <taxon>Sar</taxon>
        <taxon>Stramenopiles</taxon>
        <taxon>Oomycota</taxon>
        <taxon>Peronosporomycetes</taxon>
        <taxon>Peronosporales</taxon>
        <taxon>Peronosporaceae</taxon>
        <taxon>Peronospora</taxon>
    </lineage>
</organism>
<sequence>MVHVERSRAMETYLLNFTDGKTHYQKILEVTLCYGMQCLSRSLLLNGMSCHELRTITGYDAAKTRDFYVRNASPSIDKGGERRPLEVRTKPSHAWRDGQVEMPDFLTSSAVVEAALQSTGDAGTKKGALYALPPSFDEINYLTKLLGKSLVNLTRTMFAERKGSQITTREELDEQFLQVDQRRTVTMIPPLQMPVTSFAEFLGMYVTECVRQTQQTGFTDSNKSGTSQESICAGNGARLDLPNLPSVKKRQQRKPASSTISTSTAAVTTMFSLILPCTAKDPA</sequence>
<evidence type="ECO:0000256" key="1">
    <source>
        <dbReference type="SAM" id="MobiDB-lite"/>
    </source>
</evidence>
<accession>A0AAV0TD52</accession>
<comment type="caution">
    <text evidence="2">The sequence shown here is derived from an EMBL/GenBank/DDBJ whole genome shotgun (WGS) entry which is preliminary data.</text>
</comment>
<dbReference type="Proteomes" id="UP001162029">
    <property type="component" value="Unassembled WGS sequence"/>
</dbReference>
<keyword evidence="3" id="KW-1185">Reference proteome</keyword>
<evidence type="ECO:0008006" key="4">
    <source>
        <dbReference type="Google" id="ProtNLM"/>
    </source>
</evidence>
<feature type="region of interest" description="Disordered" evidence="1">
    <location>
        <begin position="242"/>
        <end position="261"/>
    </location>
</feature>
<dbReference type="AlphaFoldDB" id="A0AAV0TD52"/>
<proteinExistence type="predicted"/>